<comment type="subcellular location">
    <subcellularLocation>
        <location evidence="1">Nucleus</location>
    </subcellularLocation>
</comment>
<dbReference type="PRINTS" id="PR00027">
    <property type="entry name" value="PAIREDBOX"/>
</dbReference>
<evidence type="ECO:0000256" key="7">
    <source>
        <dbReference type="ARBA" id="ARBA00023242"/>
    </source>
</evidence>
<dbReference type="SMART" id="SM00351">
    <property type="entry name" value="PAX"/>
    <property type="match status" value="1"/>
</dbReference>
<sequence length="1020" mass="107121">MDDGHSPADNHLVEDDGHRPADNHLVEDDAALSQPSSPHASPPHPSPPHHHDMDQSPPSDPPITTATDDPNDTSDDPAPSVLFSAGGDVPAVVSGGGGEGSAPLVVPQPYLHHYIQLQSQLLQQQQTLVSMEMTSKMAAAAASSIHNTDTCGDSNGAGTAGDSLEGKVEVELGSDDSMDFHSGVYTDDELEDGKGGKHDGRIRHSGSGRNINQYGREFTNGRPLPDHLRFQILQLALQGIRPCEVSRQLQVSHGCVSKILNRYRKTGSINPGQIGGSKPKVTTPDVVTMVRTYKADNPQMFAWEIRQKLLQDQVCTEKNIPSISSINRIIRDKAITQRRGLDYDQDDDLQIDREAVQRLISQMPHIADPNGFHSDPSYTDGVKSGTASPQSHGSNSMDVKPSLDLLPAHSPGSGDNGSAQGAGSRGMESPVFLGVASDAGDKADSYSKDRAGSRHSVSSHGDGAGKRRIKEEPGGGQPNFLGVDHSKGSPSSPPPRPSPAKVPSRGKSDSARPSLQEVISQLAHSAESQSGVSSASLSPSLLTKSASASPTTITATPAKTKGGVKVEDSARPADSRAEKLTAALSSPYDPATHRPQQSTSSPRARARGRERKAKGDYSANPPQAAAAHQASNPSSSAPQPGISQSLGVVSPRMSVNGAVFPGVPLGYETPFGYDYTLPDRGLGLGASPFPPIPPGFPGVGANMVGYLAGLGVSPWNLATSALLPTVAMDTTGAAPLDLSASHKDTKPPANKSSQVKAAPTATSAGKSSAGAEAKGKVAREDRAKRKEVEGVDSREGEREGEREGVSKTPTPPAKKAKYEKHMLLFGEREVEIICVERNCWIVRNEQELRSIIETSPGEVRGRGGKTTSHMTPCDSASGSDCDCVRWSVDGAKKGAELGKDDCACVTSSIKRGNEPFNVPSSSTQKHGEEGGGGDHHDHSAKVKLKPTPTSSTGGAGGESGDDDHAPTTPSHSAIKRHSSSPGDKVKCVSEPEVVTLLCEDEDEASSKKCPVLQQMLKTSH</sequence>
<dbReference type="GO" id="GO:0000981">
    <property type="term" value="F:DNA-binding transcription factor activity, RNA polymerase II-specific"/>
    <property type="evidence" value="ECO:0007669"/>
    <property type="project" value="TreeGrafter"/>
</dbReference>
<feature type="compositionally biased region" description="Basic and acidic residues" evidence="8">
    <location>
        <begin position="564"/>
        <end position="579"/>
    </location>
</feature>
<feature type="compositionally biased region" description="Polar residues" evidence="8">
    <location>
        <begin position="385"/>
        <end position="397"/>
    </location>
</feature>
<gene>
    <name evidence="10" type="ORF">V1264_007928</name>
</gene>
<feature type="compositionally biased region" description="Basic and acidic residues" evidence="8">
    <location>
        <begin position="439"/>
        <end position="452"/>
    </location>
</feature>
<feature type="domain" description="Paired" evidence="9">
    <location>
        <begin position="207"/>
        <end position="333"/>
    </location>
</feature>
<feature type="compositionally biased region" description="Basic and acidic residues" evidence="8">
    <location>
        <begin position="925"/>
        <end position="940"/>
    </location>
</feature>
<organism evidence="10 11">
    <name type="scientific">Littorina saxatilis</name>
    <dbReference type="NCBI Taxonomy" id="31220"/>
    <lineage>
        <taxon>Eukaryota</taxon>
        <taxon>Metazoa</taxon>
        <taxon>Spiralia</taxon>
        <taxon>Lophotrochozoa</taxon>
        <taxon>Mollusca</taxon>
        <taxon>Gastropoda</taxon>
        <taxon>Caenogastropoda</taxon>
        <taxon>Littorinimorpha</taxon>
        <taxon>Littorinoidea</taxon>
        <taxon>Littorinidae</taxon>
        <taxon>Littorina</taxon>
    </lineage>
</organism>
<dbReference type="PROSITE" id="PS00034">
    <property type="entry name" value="PAIRED_1"/>
    <property type="match status" value="1"/>
</dbReference>
<dbReference type="SUPFAM" id="SSF46689">
    <property type="entry name" value="Homeodomain-like"/>
    <property type="match status" value="1"/>
</dbReference>
<feature type="compositionally biased region" description="Low complexity" evidence="8">
    <location>
        <begin position="618"/>
        <end position="640"/>
    </location>
</feature>
<feature type="compositionally biased region" description="Pro residues" evidence="8">
    <location>
        <begin position="491"/>
        <end position="500"/>
    </location>
</feature>
<keyword evidence="6" id="KW-0804">Transcription</keyword>
<evidence type="ECO:0000259" key="9">
    <source>
        <dbReference type="PROSITE" id="PS51057"/>
    </source>
</evidence>
<evidence type="ECO:0000256" key="6">
    <source>
        <dbReference type="ARBA" id="ARBA00023163"/>
    </source>
</evidence>
<feature type="compositionally biased region" description="Low complexity" evidence="8">
    <location>
        <begin position="756"/>
        <end position="772"/>
    </location>
</feature>
<comment type="caution">
    <text evidence="10">The sequence shown here is derived from an EMBL/GenBank/DDBJ whole genome shotgun (WGS) entry which is preliminary data.</text>
</comment>
<keyword evidence="7" id="KW-0539">Nucleus</keyword>
<evidence type="ECO:0000256" key="5">
    <source>
        <dbReference type="ARBA" id="ARBA00023125"/>
    </source>
</evidence>
<dbReference type="InterPro" id="IPR036388">
    <property type="entry name" value="WH-like_DNA-bd_sf"/>
</dbReference>
<evidence type="ECO:0000256" key="1">
    <source>
        <dbReference type="ARBA" id="ARBA00004123"/>
    </source>
</evidence>
<dbReference type="Proteomes" id="UP001374579">
    <property type="component" value="Unassembled WGS sequence"/>
</dbReference>
<evidence type="ECO:0000256" key="2">
    <source>
        <dbReference type="ARBA" id="ARBA00022473"/>
    </source>
</evidence>
<dbReference type="InterPro" id="IPR043565">
    <property type="entry name" value="PAX_fam"/>
</dbReference>
<feature type="region of interest" description="Disordered" evidence="8">
    <location>
        <begin position="913"/>
        <end position="986"/>
    </location>
</feature>
<dbReference type="Gene3D" id="1.10.10.10">
    <property type="entry name" value="Winged helix-like DNA-binding domain superfamily/Winged helix DNA-binding domain"/>
    <property type="match status" value="2"/>
</dbReference>
<protein>
    <recommendedName>
        <fullName evidence="9">Paired domain-containing protein</fullName>
    </recommendedName>
</protein>
<evidence type="ECO:0000256" key="8">
    <source>
        <dbReference type="SAM" id="MobiDB-lite"/>
    </source>
</evidence>
<dbReference type="FunFam" id="1.10.10.10:FF:000003">
    <property type="entry name" value="Paired box protein Pax-6"/>
    <property type="match status" value="1"/>
</dbReference>
<dbReference type="InterPro" id="IPR001523">
    <property type="entry name" value="Paired_dom"/>
</dbReference>
<evidence type="ECO:0000256" key="3">
    <source>
        <dbReference type="ARBA" id="ARBA00022724"/>
    </source>
</evidence>
<dbReference type="PANTHER" id="PTHR45636:SF52">
    <property type="entry name" value="PAIRED DOMAIN-CONTAINING PROTEIN"/>
    <property type="match status" value="1"/>
</dbReference>
<feature type="region of interest" description="Disordered" evidence="8">
    <location>
        <begin position="365"/>
        <end position="645"/>
    </location>
</feature>
<dbReference type="PROSITE" id="PS51057">
    <property type="entry name" value="PAIRED_2"/>
    <property type="match status" value="1"/>
</dbReference>
<feature type="compositionally biased region" description="Basic and acidic residues" evidence="8">
    <location>
        <begin position="463"/>
        <end position="473"/>
    </location>
</feature>
<dbReference type="PANTHER" id="PTHR45636">
    <property type="entry name" value="PAIRED BOX PROTEIN PAX-6-RELATED-RELATED"/>
    <property type="match status" value="1"/>
</dbReference>
<keyword evidence="4" id="KW-0805">Transcription regulation</keyword>
<feature type="region of interest" description="Disordered" evidence="8">
    <location>
        <begin position="737"/>
        <end position="814"/>
    </location>
</feature>
<feature type="region of interest" description="Disordered" evidence="8">
    <location>
        <begin position="186"/>
        <end position="215"/>
    </location>
</feature>
<keyword evidence="2" id="KW-0217">Developmental protein</keyword>
<dbReference type="EMBL" id="JBAMIC010000019">
    <property type="protein sequence ID" value="KAK7094288.1"/>
    <property type="molecule type" value="Genomic_DNA"/>
</dbReference>
<dbReference type="GO" id="GO:0005634">
    <property type="term" value="C:nucleus"/>
    <property type="evidence" value="ECO:0007669"/>
    <property type="project" value="UniProtKB-SubCell"/>
</dbReference>
<proteinExistence type="predicted"/>
<feature type="compositionally biased region" description="Basic and acidic residues" evidence="8">
    <location>
        <begin position="1"/>
        <end position="27"/>
    </location>
</feature>
<feature type="compositionally biased region" description="Low complexity" evidence="8">
    <location>
        <begin position="523"/>
        <end position="561"/>
    </location>
</feature>
<evidence type="ECO:0000256" key="4">
    <source>
        <dbReference type="ARBA" id="ARBA00023015"/>
    </source>
</evidence>
<dbReference type="GO" id="GO:0000978">
    <property type="term" value="F:RNA polymerase II cis-regulatory region sequence-specific DNA binding"/>
    <property type="evidence" value="ECO:0007669"/>
    <property type="project" value="TreeGrafter"/>
</dbReference>
<dbReference type="AlphaFoldDB" id="A0AAN9AW04"/>
<accession>A0AAN9AW04</accession>
<keyword evidence="5" id="KW-0238">DNA-binding</keyword>
<feature type="compositionally biased region" description="Basic and acidic residues" evidence="8">
    <location>
        <begin position="773"/>
        <end position="805"/>
    </location>
</feature>
<feature type="region of interest" description="Disordered" evidence="8">
    <location>
        <begin position="1"/>
        <end position="95"/>
    </location>
</feature>
<reference evidence="10 11" key="1">
    <citation type="submission" date="2024-02" db="EMBL/GenBank/DDBJ databases">
        <title>Chromosome-scale genome assembly of the rough periwinkle Littorina saxatilis.</title>
        <authorList>
            <person name="De Jode A."/>
            <person name="Faria R."/>
            <person name="Formenti G."/>
            <person name="Sims Y."/>
            <person name="Smith T.P."/>
            <person name="Tracey A."/>
            <person name="Wood J.M.D."/>
            <person name="Zagrodzka Z.B."/>
            <person name="Johannesson K."/>
            <person name="Butlin R.K."/>
            <person name="Leder E.H."/>
        </authorList>
    </citation>
    <scope>NUCLEOTIDE SEQUENCE [LARGE SCALE GENOMIC DNA]</scope>
    <source>
        <strain evidence="10">Snail1</strain>
        <tissue evidence="10">Muscle</tissue>
    </source>
</reference>
<dbReference type="InterPro" id="IPR009057">
    <property type="entry name" value="Homeodomain-like_sf"/>
</dbReference>
<evidence type="ECO:0000313" key="10">
    <source>
        <dbReference type="EMBL" id="KAK7094288.1"/>
    </source>
</evidence>
<name>A0AAN9AW04_9CAEN</name>
<dbReference type="Pfam" id="PF00292">
    <property type="entry name" value="PAX"/>
    <property type="match status" value="1"/>
</dbReference>
<keyword evidence="3" id="KW-0563">Paired box</keyword>
<keyword evidence="11" id="KW-1185">Reference proteome</keyword>
<evidence type="ECO:0000313" key="11">
    <source>
        <dbReference type="Proteomes" id="UP001374579"/>
    </source>
</evidence>
<dbReference type="InterPro" id="IPR043182">
    <property type="entry name" value="PAIRED_DNA-bd_dom"/>
</dbReference>